<dbReference type="AlphaFoldDB" id="L0HF84"/>
<dbReference type="Proteomes" id="UP000010824">
    <property type="component" value="Chromosome"/>
</dbReference>
<dbReference type="EMBL" id="CP003167">
    <property type="protein sequence ID" value="AGB02461.1"/>
    <property type="molecule type" value="Genomic_DNA"/>
</dbReference>
<gene>
    <name evidence="1" type="ordered locus">Metfor_1426</name>
</gene>
<evidence type="ECO:0008006" key="3">
    <source>
        <dbReference type="Google" id="ProtNLM"/>
    </source>
</evidence>
<protein>
    <recommendedName>
        <fullName evidence="3">Nucleotidyltransferase</fullName>
    </recommendedName>
</protein>
<name>L0HF84_METFS</name>
<dbReference type="eggNOG" id="arCOG01204">
    <property type="taxonomic scope" value="Archaea"/>
</dbReference>
<dbReference type="CDD" id="cd05403">
    <property type="entry name" value="NT_KNTase_like"/>
    <property type="match status" value="1"/>
</dbReference>
<sequence length="114" mass="12549">MQKRGKIQKEALNEILRCIVDVAKPEKILFGSAARNEMGQDSDIVLLVIKSGDYNPHTIAGDINLNLFGIGQAIDLIVVTPDRVRKYADSLHLVFYPALHEGRVLYDVSTVASG</sequence>
<dbReference type="STRING" id="593750.Metfor_1426"/>
<evidence type="ECO:0000313" key="1">
    <source>
        <dbReference type="EMBL" id="AGB02461.1"/>
    </source>
</evidence>
<keyword evidence="2" id="KW-1185">Reference proteome</keyword>
<dbReference type="SUPFAM" id="SSF81301">
    <property type="entry name" value="Nucleotidyltransferase"/>
    <property type="match status" value="1"/>
</dbReference>
<dbReference type="Gene3D" id="3.30.460.10">
    <property type="entry name" value="Beta Polymerase, domain 2"/>
    <property type="match status" value="1"/>
</dbReference>
<dbReference type="HOGENOM" id="CLU_130257_9_3_2"/>
<evidence type="ECO:0000313" key="2">
    <source>
        <dbReference type="Proteomes" id="UP000010824"/>
    </source>
</evidence>
<proteinExistence type="predicted"/>
<reference evidence="2" key="1">
    <citation type="submission" date="2011-12" db="EMBL/GenBank/DDBJ databases">
        <title>Complete sequence of Methanoregula formicicum SMSP.</title>
        <authorList>
            <person name="Lucas S."/>
            <person name="Han J."/>
            <person name="Lapidus A."/>
            <person name="Cheng J.-F."/>
            <person name="Goodwin L."/>
            <person name="Pitluck S."/>
            <person name="Peters L."/>
            <person name="Ovchinnikova G."/>
            <person name="Teshima H."/>
            <person name="Detter J.C."/>
            <person name="Han C."/>
            <person name="Tapia R."/>
            <person name="Land M."/>
            <person name="Hauser L."/>
            <person name="Kyrpides N."/>
            <person name="Ivanova N."/>
            <person name="Pagani I."/>
            <person name="Imachi H."/>
            <person name="Tamaki H."/>
            <person name="Sekiguchi Y."/>
            <person name="Kamagata Y."/>
            <person name="Cadillo-Quiroz H."/>
            <person name="Zinder S."/>
            <person name="Liu W.-T."/>
            <person name="Woyke T."/>
        </authorList>
    </citation>
    <scope>NUCLEOTIDE SEQUENCE [LARGE SCALE GENOMIC DNA]</scope>
    <source>
        <strain evidence="2">DSM 22288 / NBRC 105244 / SMSP</strain>
    </source>
</reference>
<dbReference type="KEGG" id="mfo:Metfor_1426"/>
<dbReference type="InParanoid" id="L0HF84"/>
<reference evidence="1 2" key="2">
    <citation type="journal article" date="2014" name="Genome Announc.">
        <title>Complete Genome Sequence of Methanoregula formicica SMSPT, a Mesophilic Hydrogenotrophic Methanogen Isolated from a Methanogenic Upflow Anaerobic Sludge Blanket Reactor.</title>
        <authorList>
            <person name="Yamamoto K."/>
            <person name="Tamaki H."/>
            <person name="Cadillo-Quiroz H."/>
            <person name="Imachi H."/>
            <person name="Kyrpides N."/>
            <person name="Woyke T."/>
            <person name="Goodwin L."/>
            <person name="Zinder S.H."/>
            <person name="Kamagata Y."/>
            <person name="Liu W.T."/>
        </authorList>
    </citation>
    <scope>NUCLEOTIDE SEQUENCE [LARGE SCALE GENOMIC DNA]</scope>
    <source>
        <strain evidence="2">DSM 22288 / NBRC 105244 / SMSP</strain>
    </source>
</reference>
<organism evidence="1 2">
    <name type="scientific">Methanoregula formicica (strain DSM 22288 / NBRC 105244 / SMSP)</name>
    <dbReference type="NCBI Taxonomy" id="593750"/>
    <lineage>
        <taxon>Archaea</taxon>
        <taxon>Methanobacteriati</taxon>
        <taxon>Methanobacteriota</taxon>
        <taxon>Stenosarchaea group</taxon>
        <taxon>Methanomicrobia</taxon>
        <taxon>Methanomicrobiales</taxon>
        <taxon>Methanoregulaceae</taxon>
        <taxon>Methanoregula</taxon>
    </lineage>
</organism>
<accession>L0HF84</accession>
<dbReference type="InterPro" id="IPR043519">
    <property type="entry name" value="NT_sf"/>
</dbReference>